<dbReference type="EMBL" id="CP144699">
    <property type="protein sequence ID" value="WVZ20531.1"/>
    <property type="molecule type" value="Genomic_DNA"/>
</dbReference>
<dbReference type="Proteomes" id="UP001374535">
    <property type="component" value="Chromosome 2"/>
</dbReference>
<evidence type="ECO:0000313" key="2">
    <source>
        <dbReference type="Proteomes" id="UP001374535"/>
    </source>
</evidence>
<accession>A0AAQ3P202</accession>
<reference evidence="1 2" key="1">
    <citation type="journal article" date="2023" name="Life. Sci Alliance">
        <title>Evolutionary insights into 3D genome organization and epigenetic landscape of Vigna mungo.</title>
        <authorList>
            <person name="Junaid A."/>
            <person name="Singh B."/>
            <person name="Bhatia S."/>
        </authorList>
    </citation>
    <scope>NUCLEOTIDE SEQUENCE [LARGE SCALE GENOMIC DNA]</scope>
    <source>
        <strain evidence="1">Urdbean</strain>
    </source>
</reference>
<evidence type="ECO:0000313" key="1">
    <source>
        <dbReference type="EMBL" id="WVZ20531.1"/>
    </source>
</evidence>
<organism evidence="1 2">
    <name type="scientific">Vigna mungo</name>
    <name type="common">Black gram</name>
    <name type="synonym">Phaseolus mungo</name>
    <dbReference type="NCBI Taxonomy" id="3915"/>
    <lineage>
        <taxon>Eukaryota</taxon>
        <taxon>Viridiplantae</taxon>
        <taxon>Streptophyta</taxon>
        <taxon>Embryophyta</taxon>
        <taxon>Tracheophyta</taxon>
        <taxon>Spermatophyta</taxon>
        <taxon>Magnoliopsida</taxon>
        <taxon>eudicotyledons</taxon>
        <taxon>Gunneridae</taxon>
        <taxon>Pentapetalae</taxon>
        <taxon>rosids</taxon>
        <taxon>fabids</taxon>
        <taxon>Fabales</taxon>
        <taxon>Fabaceae</taxon>
        <taxon>Papilionoideae</taxon>
        <taxon>50 kb inversion clade</taxon>
        <taxon>NPAAA clade</taxon>
        <taxon>indigoferoid/millettioid clade</taxon>
        <taxon>Phaseoleae</taxon>
        <taxon>Vigna</taxon>
    </lineage>
</organism>
<dbReference type="AlphaFoldDB" id="A0AAQ3P202"/>
<gene>
    <name evidence="1" type="ORF">V8G54_007853</name>
</gene>
<keyword evidence="2" id="KW-1185">Reference proteome</keyword>
<proteinExistence type="predicted"/>
<name>A0AAQ3P202_VIGMU</name>
<protein>
    <submittedName>
        <fullName evidence="1">Uncharacterized protein</fullName>
    </submittedName>
</protein>
<sequence length="160" mass="17049">MLKSVVRWSEGREEGGMEEGHAARMFNPGAITSGFKISGETGLGPLAEKDATFGAGLTPTLVPLNKMVAVGGDRNCEANEMYLRIWSPPAAPTEVAGRTWQSATRPSPSKGPLAKIMATPPAFFTTRPLAGLELTPLSHTTILPLTDLGSKESSKQREEE</sequence>